<protein>
    <submittedName>
        <fullName evidence="1">Uncharacterized protein</fullName>
    </submittedName>
</protein>
<sequence>MAHSYEELCEKLEEIDWQIPSDLKSSILQQLEELVATGHAEAAETLAEVLASDGEGSKSCLQEAYRWYYISFYLQGYSMAWRDENHTPPYYSGPVGDFRNEAQVSDLLLELGWETVKQLEVEASEWISKHNLQPSDEG</sequence>
<evidence type="ECO:0000313" key="1">
    <source>
        <dbReference type="EMBL" id="MBB6430290.1"/>
    </source>
</evidence>
<comment type="caution">
    <text evidence="1">The sequence shown here is derived from an EMBL/GenBank/DDBJ whole genome shotgun (WGS) entry which is preliminary data.</text>
</comment>
<dbReference type="AlphaFoldDB" id="A0A7X0LKC5"/>
<dbReference type="RefSeq" id="WP_184677815.1">
    <property type="nucleotide sequence ID" value="NZ_JACHGY010000001.1"/>
</dbReference>
<reference evidence="1 2" key="1">
    <citation type="submission" date="2020-08" db="EMBL/GenBank/DDBJ databases">
        <title>Genomic Encyclopedia of Type Strains, Phase IV (KMG-IV): sequencing the most valuable type-strain genomes for metagenomic binning, comparative biology and taxonomic classification.</title>
        <authorList>
            <person name="Goeker M."/>
        </authorList>
    </citation>
    <scope>NUCLEOTIDE SEQUENCE [LARGE SCALE GENOMIC DNA]</scope>
    <source>
        <strain evidence="1 2">DSM 103725</strain>
    </source>
</reference>
<keyword evidence="2" id="KW-1185">Reference proteome</keyword>
<evidence type="ECO:0000313" key="2">
    <source>
        <dbReference type="Proteomes" id="UP000541810"/>
    </source>
</evidence>
<dbReference type="EMBL" id="JACHGY010000001">
    <property type="protein sequence ID" value="MBB6430290.1"/>
    <property type="molecule type" value="Genomic_DNA"/>
</dbReference>
<organism evidence="1 2">
    <name type="scientific">Algisphaera agarilytica</name>
    <dbReference type="NCBI Taxonomy" id="1385975"/>
    <lineage>
        <taxon>Bacteria</taxon>
        <taxon>Pseudomonadati</taxon>
        <taxon>Planctomycetota</taxon>
        <taxon>Phycisphaerae</taxon>
        <taxon>Phycisphaerales</taxon>
        <taxon>Phycisphaeraceae</taxon>
        <taxon>Algisphaera</taxon>
    </lineage>
</organism>
<dbReference type="Proteomes" id="UP000541810">
    <property type="component" value="Unassembled WGS sequence"/>
</dbReference>
<accession>A0A7X0LKC5</accession>
<name>A0A7X0LKC5_9BACT</name>
<gene>
    <name evidence="1" type="ORF">HNQ40_002096</name>
</gene>
<proteinExistence type="predicted"/>